<protein>
    <submittedName>
        <fullName evidence="3">Uncharacterized protein</fullName>
    </submittedName>
</protein>
<dbReference type="Proteomes" id="UP001437256">
    <property type="component" value="Unassembled WGS sequence"/>
</dbReference>
<feature type="compositionally biased region" description="Polar residues" evidence="1">
    <location>
        <begin position="59"/>
        <end position="70"/>
    </location>
</feature>
<evidence type="ECO:0000256" key="2">
    <source>
        <dbReference type="SAM" id="Phobius"/>
    </source>
</evidence>
<gene>
    <name evidence="3" type="ORF">AAF712_007054</name>
</gene>
<keyword evidence="4" id="KW-1185">Reference proteome</keyword>
<reference evidence="3 4" key="1">
    <citation type="submission" date="2024-05" db="EMBL/GenBank/DDBJ databases">
        <title>A draft genome resource for the thread blight pathogen Marasmius tenuissimus strain MS-2.</title>
        <authorList>
            <person name="Yulfo-Soto G.E."/>
            <person name="Baruah I.K."/>
            <person name="Amoako-Attah I."/>
            <person name="Bukari Y."/>
            <person name="Meinhardt L.W."/>
            <person name="Bailey B.A."/>
            <person name="Cohen S.P."/>
        </authorList>
    </citation>
    <scope>NUCLEOTIDE SEQUENCE [LARGE SCALE GENOMIC DNA]</scope>
    <source>
        <strain evidence="3 4">MS-2</strain>
    </source>
</reference>
<evidence type="ECO:0000256" key="1">
    <source>
        <dbReference type="SAM" id="MobiDB-lite"/>
    </source>
</evidence>
<dbReference type="EMBL" id="JBBXMP010000041">
    <property type="protein sequence ID" value="KAL0065928.1"/>
    <property type="molecule type" value="Genomic_DNA"/>
</dbReference>
<feature type="region of interest" description="Disordered" evidence="1">
    <location>
        <begin position="98"/>
        <end position="135"/>
    </location>
</feature>
<feature type="transmembrane region" description="Helical" evidence="2">
    <location>
        <begin position="332"/>
        <end position="352"/>
    </location>
</feature>
<dbReference type="PANTHER" id="PTHR35043">
    <property type="entry name" value="TRANSCRIPTION FACTOR DOMAIN-CONTAINING PROTEIN"/>
    <property type="match status" value="1"/>
</dbReference>
<name>A0ABR2ZYQ4_9AGAR</name>
<proteinExistence type="predicted"/>
<keyword evidence="2" id="KW-1133">Transmembrane helix</keyword>
<comment type="caution">
    <text evidence="3">The sequence shown here is derived from an EMBL/GenBank/DDBJ whole genome shotgun (WGS) entry which is preliminary data.</text>
</comment>
<feature type="transmembrane region" description="Helical" evidence="2">
    <location>
        <begin position="386"/>
        <end position="405"/>
    </location>
</feature>
<feature type="region of interest" description="Disordered" evidence="1">
    <location>
        <begin position="51"/>
        <end position="80"/>
    </location>
</feature>
<keyword evidence="2" id="KW-0812">Transmembrane</keyword>
<evidence type="ECO:0000313" key="4">
    <source>
        <dbReference type="Proteomes" id="UP001437256"/>
    </source>
</evidence>
<feature type="transmembrane region" description="Helical" evidence="2">
    <location>
        <begin position="417"/>
        <end position="438"/>
    </location>
</feature>
<accession>A0ABR2ZYQ4</accession>
<dbReference type="PANTHER" id="PTHR35043:SF7">
    <property type="entry name" value="TRANSCRIPTION FACTOR DOMAIN-CONTAINING PROTEIN"/>
    <property type="match status" value="1"/>
</dbReference>
<organism evidence="3 4">
    <name type="scientific">Marasmius tenuissimus</name>
    <dbReference type="NCBI Taxonomy" id="585030"/>
    <lineage>
        <taxon>Eukaryota</taxon>
        <taxon>Fungi</taxon>
        <taxon>Dikarya</taxon>
        <taxon>Basidiomycota</taxon>
        <taxon>Agaricomycotina</taxon>
        <taxon>Agaricomycetes</taxon>
        <taxon>Agaricomycetidae</taxon>
        <taxon>Agaricales</taxon>
        <taxon>Marasmiineae</taxon>
        <taxon>Marasmiaceae</taxon>
        <taxon>Marasmius</taxon>
    </lineage>
</organism>
<keyword evidence="2" id="KW-0472">Membrane</keyword>
<feature type="transmembrane region" description="Helical" evidence="2">
    <location>
        <begin position="227"/>
        <end position="245"/>
    </location>
</feature>
<sequence length="509" mass="56568">MKGIALYDGEDFLCYLQYSEEPPNANEEEIIKSIDEFLQQTADNREIAMHDKEGRDTHNANSNTNQTSRDGSPRTIDPASPTADVLALPIEGHSTNAVAAGQRQREHVQPGNEPSELEYDITSPAIDDNEGGVQGPVYGPLESRSLIGGEGSSLHKVIDFEDCDPSLSLLEQLILRGLVVIPESDIKDTLNHGDYFSKGIALLQTIWFVSKMIGRLAHHLYITELEVIAFTSVLLGFVAHVCWWNKPQCVRHPYRIQLPNSRPPLSYPPPTTPTHLSAISPSSLSLRSQCWGWVCSVAQSFWDRLCSEASAAQIRLGNDYHGTRRIHDRVPLAFFLPAYPLYFLATLIGALLDADNFDKSVNTDGNTVYDYQFFCGVDGDSTPSEIYLALYLISVMVGVIHFGSWPSKSLPGEHPQWWRSGAIILTVVPVILGFAHYLGSRERWGASASHSFPCSVLQWIPKTSFNVSVWLYLAARYGLILLALLELRQLPPESDAFRDVQFGLGFHIG</sequence>
<evidence type="ECO:0000313" key="3">
    <source>
        <dbReference type="EMBL" id="KAL0065928.1"/>
    </source>
</evidence>